<evidence type="ECO:0000313" key="3">
    <source>
        <dbReference type="Proteomes" id="UP000789390"/>
    </source>
</evidence>
<dbReference type="InterPro" id="IPR041588">
    <property type="entry name" value="Integrase_H2C2"/>
</dbReference>
<evidence type="ECO:0000259" key="1">
    <source>
        <dbReference type="Pfam" id="PF17921"/>
    </source>
</evidence>
<evidence type="ECO:0000313" key="2">
    <source>
        <dbReference type="EMBL" id="CAH0110739.1"/>
    </source>
</evidence>
<dbReference type="AlphaFoldDB" id="A0A8J2WLP9"/>
<dbReference type="PANTHER" id="PTHR47331">
    <property type="entry name" value="PHD-TYPE DOMAIN-CONTAINING PROTEIN"/>
    <property type="match status" value="1"/>
</dbReference>
<feature type="domain" description="Integrase zinc-binding" evidence="1">
    <location>
        <begin position="68"/>
        <end position="122"/>
    </location>
</feature>
<dbReference type="OrthoDB" id="6373780at2759"/>
<sequence>MQHLLIWSEPLQKVKGEGTRKDTEHMHPVSTRGIIKSVNSKGQLRVGGRLNHANLPECTRHPVILKQDHALTLLIVKHCHDIANHASVEKTLEEVRSRWVLKRRRTIRRIVKNCVICQKQRARPTPPLMAALPKERHEVFSPPFTRSMVTSARCILAESTKPGRIRHTISAKKISPFRPTKKIISLNV</sequence>
<protein>
    <recommendedName>
        <fullName evidence="1">Integrase zinc-binding domain-containing protein</fullName>
    </recommendedName>
</protein>
<dbReference type="Proteomes" id="UP000789390">
    <property type="component" value="Unassembled WGS sequence"/>
</dbReference>
<comment type="caution">
    <text evidence="2">The sequence shown here is derived from an EMBL/GenBank/DDBJ whole genome shotgun (WGS) entry which is preliminary data.</text>
</comment>
<gene>
    <name evidence="2" type="ORF">DGAL_LOCUS14343</name>
</gene>
<name>A0A8J2WLP9_9CRUS</name>
<reference evidence="2" key="1">
    <citation type="submission" date="2021-11" db="EMBL/GenBank/DDBJ databases">
        <authorList>
            <person name="Schell T."/>
        </authorList>
    </citation>
    <scope>NUCLEOTIDE SEQUENCE</scope>
    <source>
        <strain evidence="2">M5</strain>
    </source>
</reference>
<proteinExistence type="predicted"/>
<dbReference type="Gene3D" id="1.10.340.70">
    <property type="match status" value="1"/>
</dbReference>
<accession>A0A8J2WLP9</accession>
<keyword evidence="3" id="KW-1185">Reference proteome</keyword>
<dbReference type="PANTHER" id="PTHR47331:SF6">
    <property type="entry name" value="DOUBLECORTIN DOMAIN-CONTAINING PROTEIN"/>
    <property type="match status" value="1"/>
</dbReference>
<dbReference type="EMBL" id="CAKKLH010000305">
    <property type="protein sequence ID" value="CAH0110739.1"/>
    <property type="molecule type" value="Genomic_DNA"/>
</dbReference>
<dbReference type="Pfam" id="PF17921">
    <property type="entry name" value="Integrase_H2C2"/>
    <property type="match status" value="1"/>
</dbReference>
<organism evidence="2 3">
    <name type="scientific">Daphnia galeata</name>
    <dbReference type="NCBI Taxonomy" id="27404"/>
    <lineage>
        <taxon>Eukaryota</taxon>
        <taxon>Metazoa</taxon>
        <taxon>Ecdysozoa</taxon>
        <taxon>Arthropoda</taxon>
        <taxon>Crustacea</taxon>
        <taxon>Branchiopoda</taxon>
        <taxon>Diplostraca</taxon>
        <taxon>Cladocera</taxon>
        <taxon>Anomopoda</taxon>
        <taxon>Daphniidae</taxon>
        <taxon>Daphnia</taxon>
    </lineage>
</organism>